<dbReference type="PANTHER" id="PTHR30472">
    <property type="entry name" value="FERRIC ENTEROBACTIN TRANSPORT SYSTEM PERMEASE PROTEIN"/>
    <property type="match status" value="1"/>
</dbReference>
<keyword evidence="10" id="KW-1185">Reference proteome</keyword>
<evidence type="ECO:0000256" key="6">
    <source>
        <dbReference type="ARBA" id="ARBA00022989"/>
    </source>
</evidence>
<dbReference type="Proteomes" id="UP000199039">
    <property type="component" value="Unassembled WGS sequence"/>
</dbReference>
<keyword evidence="6 8" id="KW-1133">Transmembrane helix</keyword>
<evidence type="ECO:0000256" key="5">
    <source>
        <dbReference type="ARBA" id="ARBA00022692"/>
    </source>
</evidence>
<keyword evidence="5 8" id="KW-0812">Transmembrane</keyword>
<reference evidence="9 10" key="1">
    <citation type="submission" date="2016-09" db="EMBL/GenBank/DDBJ databases">
        <authorList>
            <person name="Capua I."/>
            <person name="De Benedictis P."/>
            <person name="Joannis T."/>
            <person name="Lombin L.H."/>
            <person name="Cattoli G."/>
        </authorList>
    </citation>
    <scope>NUCLEOTIDE SEQUENCE [LARGE SCALE GENOMIC DNA]</scope>
    <source>
        <strain evidence="9 10">ISLP-3</strain>
    </source>
</reference>
<name>A0A1G6HLJ1_9MICO</name>
<feature type="transmembrane region" description="Helical" evidence="8">
    <location>
        <begin position="147"/>
        <end position="174"/>
    </location>
</feature>
<feature type="transmembrane region" description="Helical" evidence="8">
    <location>
        <begin position="16"/>
        <end position="42"/>
    </location>
</feature>
<dbReference type="GO" id="GO:0022857">
    <property type="term" value="F:transmembrane transporter activity"/>
    <property type="evidence" value="ECO:0007669"/>
    <property type="project" value="InterPro"/>
</dbReference>
<evidence type="ECO:0000256" key="7">
    <source>
        <dbReference type="ARBA" id="ARBA00023136"/>
    </source>
</evidence>
<sequence>MHPASSPKAFSMSRRILLPLVAVAVAALIVASLLVGGYDITVSNLFTDPAARNMFVISRVPRTLALIFAAVAMSFSGVIMQMITQNKFVEPTTAGTSQWAGLGVLTCLILAPAAPPLVKMVVASGFAFAGTMVFLGVLRRITVRSSIIVPLVGIMLGAVVGAVTTFLAGTFDLLQSMSAWRSGGFSGIVRGFYEPLWAVLVIAVLAVVMADRFTAAGLGKDLATNIGIRYERVVFAGVTMVALATGITSVVVGFIPFLGLVVPNLVSMLLGDDLRKNLPWVAVIGTGLLLACDLVGRTVVAPMEIPASVILGAVGAVVFIALVLRQRRHVSA</sequence>
<keyword evidence="3" id="KW-0813">Transport</keyword>
<dbReference type="GO" id="GO:0005886">
    <property type="term" value="C:plasma membrane"/>
    <property type="evidence" value="ECO:0007669"/>
    <property type="project" value="UniProtKB-SubCell"/>
</dbReference>
<dbReference type="SUPFAM" id="SSF81345">
    <property type="entry name" value="ABC transporter involved in vitamin B12 uptake, BtuC"/>
    <property type="match status" value="1"/>
</dbReference>
<dbReference type="PANTHER" id="PTHR30472:SF27">
    <property type="entry name" value="PETROBACTIN IMPORT SYSTEM PERMEASE PROTEIN YCLN"/>
    <property type="match status" value="1"/>
</dbReference>
<evidence type="ECO:0000256" key="3">
    <source>
        <dbReference type="ARBA" id="ARBA00022448"/>
    </source>
</evidence>
<proteinExistence type="inferred from homology"/>
<protein>
    <submittedName>
        <fullName evidence="9">Iron complex transport system permease protein</fullName>
    </submittedName>
</protein>
<keyword evidence="4" id="KW-1003">Cell membrane</keyword>
<gene>
    <name evidence="9" type="ORF">SAMN05216410_1126</name>
</gene>
<dbReference type="STRING" id="1814289.SAMN05216410_1126"/>
<feature type="transmembrane region" description="Helical" evidence="8">
    <location>
        <begin position="63"/>
        <end position="84"/>
    </location>
</feature>
<feature type="transmembrane region" description="Helical" evidence="8">
    <location>
        <begin position="305"/>
        <end position="324"/>
    </location>
</feature>
<dbReference type="InterPro" id="IPR037294">
    <property type="entry name" value="ABC_BtuC-like"/>
</dbReference>
<dbReference type="CDD" id="cd06550">
    <property type="entry name" value="TM_ABC_iron-siderophores_like"/>
    <property type="match status" value="1"/>
</dbReference>
<keyword evidence="7 8" id="KW-0472">Membrane</keyword>
<evidence type="ECO:0000256" key="4">
    <source>
        <dbReference type="ARBA" id="ARBA00022475"/>
    </source>
</evidence>
<evidence type="ECO:0000313" key="9">
    <source>
        <dbReference type="EMBL" id="SDB95091.1"/>
    </source>
</evidence>
<accession>A0A1G6HLJ1</accession>
<feature type="transmembrane region" description="Helical" evidence="8">
    <location>
        <begin position="278"/>
        <end position="299"/>
    </location>
</feature>
<feature type="transmembrane region" description="Helical" evidence="8">
    <location>
        <begin position="195"/>
        <end position="213"/>
    </location>
</feature>
<evidence type="ECO:0000313" key="10">
    <source>
        <dbReference type="Proteomes" id="UP000199039"/>
    </source>
</evidence>
<dbReference type="InterPro" id="IPR000522">
    <property type="entry name" value="ABC_transptr_permease_BtuC"/>
</dbReference>
<evidence type="ECO:0000256" key="8">
    <source>
        <dbReference type="SAM" id="Phobius"/>
    </source>
</evidence>
<dbReference type="GO" id="GO:0033214">
    <property type="term" value="P:siderophore-iron import into cell"/>
    <property type="evidence" value="ECO:0007669"/>
    <property type="project" value="TreeGrafter"/>
</dbReference>
<dbReference type="EMBL" id="FMYH01000001">
    <property type="protein sequence ID" value="SDB95091.1"/>
    <property type="molecule type" value="Genomic_DNA"/>
</dbReference>
<feature type="transmembrane region" description="Helical" evidence="8">
    <location>
        <begin position="233"/>
        <end position="266"/>
    </location>
</feature>
<evidence type="ECO:0000256" key="1">
    <source>
        <dbReference type="ARBA" id="ARBA00004651"/>
    </source>
</evidence>
<dbReference type="Pfam" id="PF01032">
    <property type="entry name" value="FecCD"/>
    <property type="match status" value="1"/>
</dbReference>
<feature type="transmembrane region" description="Helical" evidence="8">
    <location>
        <begin position="121"/>
        <end position="141"/>
    </location>
</feature>
<dbReference type="Gene3D" id="1.10.3470.10">
    <property type="entry name" value="ABC transporter involved in vitamin B12 uptake, BtuC"/>
    <property type="match status" value="1"/>
</dbReference>
<organism evidence="9 10">
    <name type="scientific">Sanguibacter gelidistatuariae</name>
    <dbReference type="NCBI Taxonomy" id="1814289"/>
    <lineage>
        <taxon>Bacteria</taxon>
        <taxon>Bacillati</taxon>
        <taxon>Actinomycetota</taxon>
        <taxon>Actinomycetes</taxon>
        <taxon>Micrococcales</taxon>
        <taxon>Sanguibacteraceae</taxon>
        <taxon>Sanguibacter</taxon>
    </lineage>
</organism>
<comment type="similarity">
    <text evidence="2">Belongs to the binding-protein-dependent transport system permease family. FecCD subfamily.</text>
</comment>
<evidence type="ECO:0000256" key="2">
    <source>
        <dbReference type="ARBA" id="ARBA00007935"/>
    </source>
</evidence>
<comment type="subcellular location">
    <subcellularLocation>
        <location evidence="1">Cell membrane</location>
        <topology evidence="1">Multi-pass membrane protein</topology>
    </subcellularLocation>
</comment>
<dbReference type="AlphaFoldDB" id="A0A1G6HLJ1"/>